<dbReference type="Gene3D" id="3.30.460.10">
    <property type="entry name" value="Beta Polymerase, domain 2"/>
    <property type="match status" value="1"/>
</dbReference>
<dbReference type="STRING" id="765912.Thimo_1561"/>
<dbReference type="InterPro" id="IPR002912">
    <property type="entry name" value="ACT_dom"/>
</dbReference>
<comment type="pathway">
    <text evidence="2">Purine metabolism.</text>
</comment>
<dbReference type="Pfam" id="PF02824">
    <property type="entry name" value="TGS"/>
    <property type="match status" value="1"/>
</dbReference>
<dbReference type="InterPro" id="IPR045865">
    <property type="entry name" value="ACT-like_dom_sf"/>
</dbReference>
<dbReference type="InterPro" id="IPR033655">
    <property type="entry name" value="TGS_RelA/SpoT"/>
</dbReference>
<dbReference type="HOGENOM" id="CLU_012300_3_0_6"/>
<feature type="region of interest" description="Disordered" evidence="7">
    <location>
        <begin position="564"/>
        <end position="587"/>
    </location>
</feature>
<feature type="domain" description="TGS" evidence="9">
    <location>
        <begin position="404"/>
        <end position="467"/>
    </location>
</feature>
<dbReference type="InterPro" id="IPR004095">
    <property type="entry name" value="TGS"/>
</dbReference>
<dbReference type="Pfam" id="PF04607">
    <property type="entry name" value="RelA_SpoT"/>
    <property type="match status" value="1"/>
</dbReference>
<dbReference type="InterPro" id="IPR012675">
    <property type="entry name" value="Beta-grasp_dom_sf"/>
</dbReference>
<evidence type="ECO:0000313" key="10">
    <source>
        <dbReference type="EMBL" id="AGA90342.1"/>
    </source>
</evidence>
<dbReference type="GO" id="GO:0005886">
    <property type="term" value="C:plasma membrane"/>
    <property type="evidence" value="ECO:0007669"/>
    <property type="project" value="TreeGrafter"/>
</dbReference>
<proteinExistence type="inferred from homology"/>
<dbReference type="PATRIC" id="fig|765912.4.peg.1528"/>
<evidence type="ECO:0000259" key="9">
    <source>
        <dbReference type="PROSITE" id="PS51880"/>
    </source>
</evidence>
<dbReference type="GO" id="GO:0008893">
    <property type="term" value="F:guanosine-3',5'-bis(diphosphate) 3'-diphosphatase activity"/>
    <property type="evidence" value="ECO:0007669"/>
    <property type="project" value="TreeGrafter"/>
</dbReference>
<dbReference type="SMART" id="SM00954">
    <property type="entry name" value="RelA_SpoT"/>
    <property type="match status" value="1"/>
</dbReference>
<dbReference type="Proteomes" id="UP000010816">
    <property type="component" value="Chromosome"/>
</dbReference>
<sequence length="740" mass="83357">MVTSTYSLPRDAADDETLIRHWLDSLEPVYAAEDRKQIAGACALLARHRSGFVLETGESLVRHLLSTADILVRLRLDPATLVGALLNGCLQQPGVTEVLIEERFGAAVARMIGDLARIDQIANVDAVIATKDLAQHEENLRRLLLGIAEDVRVVLIVLAERLQLMRTIKTLDEARQRKLALDTQRIFAPLANRLGIWQVKWELEDLALRYLEPVEYQRIARLLDGRRAEREAYIANVMATLRAKFAEANIRAEITGRPKHIYSIWRKMERKGLDIEQIFDLRAVRVLVDSVADCYAALGIVHGLWRHIPKEFDDYIATPKGNMYQSLHTAVIGPEDKPLEVQIRSYEMHRHAEFGVAAHWAYKESKSHDSDLQRRVSWMRHWLELKNEGEDGGDIMERFNAEFEPTHVYVLTPQAKVIELPQGATPLDFAYAIHSEIGHRCRGARVDGRIVPLTHALRSGQMVEILTHKNAAPSRDWLSAHHGYLKTAKARNRVRQWFKQQDFAQHLAQGRAALEKELTRLGITEKPQFDQLAGRFNLQSGDDVLAAIGRGDLAVGVVARQVGEPRVEDRREPEHPPTPPAKAKARTAVGHAEVVVEGVDDLLTHMAHCCKPVPYDPIVGFVTRGRGVTIHRRDCPNVRNLPASEAERLIRVRWADQPVDASYSVDIQVLAADRKGLLRDVSSILSDADVDVIGVATSSDRRNDTASMRFTVEVHDNQQLVNLLSKLNQIPDVLDVRRAY</sequence>
<dbReference type="InterPro" id="IPR043519">
    <property type="entry name" value="NT_sf"/>
</dbReference>
<organism evidence="10 11">
    <name type="scientific">Thioflavicoccus mobilis 8321</name>
    <dbReference type="NCBI Taxonomy" id="765912"/>
    <lineage>
        <taxon>Bacteria</taxon>
        <taxon>Pseudomonadati</taxon>
        <taxon>Pseudomonadota</taxon>
        <taxon>Gammaproteobacteria</taxon>
        <taxon>Chromatiales</taxon>
        <taxon>Chromatiaceae</taxon>
        <taxon>Thioflavicoccus</taxon>
    </lineage>
</organism>
<dbReference type="eggNOG" id="COG0317">
    <property type="taxonomic scope" value="Bacteria"/>
</dbReference>
<evidence type="ECO:0000256" key="4">
    <source>
        <dbReference type="ARBA" id="ARBA00032407"/>
    </source>
</evidence>
<feature type="compositionally biased region" description="Basic and acidic residues" evidence="7">
    <location>
        <begin position="564"/>
        <end position="575"/>
    </location>
</feature>
<dbReference type="PROSITE" id="PS51880">
    <property type="entry name" value="TGS"/>
    <property type="match status" value="1"/>
</dbReference>
<dbReference type="AlphaFoldDB" id="L0GWY4"/>
<dbReference type="Pfam" id="PF13291">
    <property type="entry name" value="ACT_4"/>
    <property type="match status" value="1"/>
</dbReference>
<dbReference type="InterPro" id="IPR012676">
    <property type="entry name" value="TGS-like"/>
</dbReference>
<dbReference type="PANTHER" id="PTHR21262">
    <property type="entry name" value="GUANOSINE-3',5'-BIS DIPHOSPHATE 3'-PYROPHOSPHOHYDROLASE"/>
    <property type="match status" value="1"/>
</dbReference>
<dbReference type="Gene3D" id="3.30.70.260">
    <property type="match status" value="1"/>
</dbReference>
<dbReference type="Pfam" id="PF19296">
    <property type="entry name" value="RelA_AH_RIS"/>
    <property type="match status" value="1"/>
</dbReference>
<gene>
    <name evidence="10" type="ORF">Thimo_1561</name>
</gene>
<dbReference type="CDD" id="cd04876">
    <property type="entry name" value="ACT_RelA-SpoT"/>
    <property type="match status" value="1"/>
</dbReference>
<dbReference type="FunFam" id="3.30.460.10:FF:000001">
    <property type="entry name" value="GTP pyrophosphokinase RelA"/>
    <property type="match status" value="1"/>
</dbReference>
<dbReference type="OrthoDB" id="9805041at2"/>
<dbReference type="CDD" id="cd01668">
    <property type="entry name" value="TGS_RSH"/>
    <property type="match status" value="1"/>
</dbReference>
<accession>L0GWY4</accession>
<dbReference type="GO" id="GO:0008728">
    <property type="term" value="F:GTP diphosphokinase activity"/>
    <property type="evidence" value="ECO:0007669"/>
    <property type="project" value="TreeGrafter"/>
</dbReference>
<evidence type="ECO:0000256" key="2">
    <source>
        <dbReference type="ARBA" id="ARBA00025704"/>
    </source>
</evidence>
<keyword evidence="11" id="KW-1185">Reference proteome</keyword>
<dbReference type="SUPFAM" id="SSF81301">
    <property type="entry name" value="Nucleotidyltransferase"/>
    <property type="match status" value="1"/>
</dbReference>
<dbReference type="CDD" id="cd05399">
    <property type="entry name" value="NT_Rel-Spo_like"/>
    <property type="match status" value="1"/>
</dbReference>
<reference evidence="10 11" key="1">
    <citation type="submission" date="2011-09" db="EMBL/GenBank/DDBJ databases">
        <title>Complete sequence of chromosome of Thioflavicoccus mobilis 8321.</title>
        <authorList>
            <consortium name="US DOE Joint Genome Institute"/>
            <person name="Lucas S."/>
            <person name="Han J."/>
            <person name="Lapidus A."/>
            <person name="Cheng J.-F."/>
            <person name="Goodwin L."/>
            <person name="Pitluck S."/>
            <person name="Peters L."/>
            <person name="Ovchinnikova G."/>
            <person name="Lu M."/>
            <person name="Detter J.C."/>
            <person name="Han C."/>
            <person name="Tapia R."/>
            <person name="Land M."/>
            <person name="Hauser L."/>
            <person name="Kyrpides N."/>
            <person name="Ivanova N."/>
            <person name="Pagani I."/>
            <person name="Vogl K."/>
            <person name="Liu Z."/>
            <person name="Imhoff J."/>
            <person name="Thiel V."/>
            <person name="Frigaard N.-U."/>
            <person name="Bryant D."/>
            <person name="Woyke T."/>
        </authorList>
    </citation>
    <scope>NUCLEOTIDE SEQUENCE [LARGE SCALE GENOMIC DNA]</scope>
    <source>
        <strain evidence="10 11">8321</strain>
    </source>
</reference>
<dbReference type="GO" id="GO:0015969">
    <property type="term" value="P:guanosine tetraphosphate metabolic process"/>
    <property type="evidence" value="ECO:0007669"/>
    <property type="project" value="InterPro"/>
</dbReference>
<dbReference type="FunFam" id="3.10.20.30:FF:000002">
    <property type="entry name" value="GTP pyrophosphokinase (RelA/SpoT)"/>
    <property type="match status" value="1"/>
</dbReference>
<dbReference type="SUPFAM" id="SSF109604">
    <property type="entry name" value="HD-domain/PDEase-like"/>
    <property type="match status" value="1"/>
</dbReference>
<dbReference type="PROSITE" id="PS51671">
    <property type="entry name" value="ACT"/>
    <property type="match status" value="1"/>
</dbReference>
<evidence type="ECO:0000256" key="5">
    <source>
        <dbReference type="ARBA" id="ARBA00033308"/>
    </source>
</evidence>
<feature type="domain" description="ACT" evidence="8">
    <location>
        <begin position="666"/>
        <end position="740"/>
    </location>
</feature>
<comment type="function">
    <text evidence="6">In eubacteria ppGpp (guanosine 3'-diphosphate 5'-diphosphate) is a mediator of the stringent response that coordinates a variety of cellular activities in response to changes in nutritional abundance.</text>
</comment>
<evidence type="ECO:0000256" key="1">
    <source>
        <dbReference type="ARBA" id="ARBA00019852"/>
    </source>
</evidence>
<dbReference type="RefSeq" id="WP_015280483.1">
    <property type="nucleotide sequence ID" value="NC_019940.1"/>
</dbReference>
<dbReference type="KEGG" id="tmb:Thimo_1561"/>
<dbReference type="Gene3D" id="3.10.20.30">
    <property type="match status" value="1"/>
</dbReference>
<dbReference type="InterPro" id="IPR007685">
    <property type="entry name" value="RelA_SpoT"/>
</dbReference>
<dbReference type="SUPFAM" id="SSF55021">
    <property type="entry name" value="ACT-like"/>
    <property type="match status" value="1"/>
</dbReference>
<dbReference type="Gene3D" id="1.10.3210.10">
    <property type="entry name" value="Hypothetical protein af1432"/>
    <property type="match status" value="1"/>
</dbReference>
<dbReference type="GO" id="GO:0042594">
    <property type="term" value="P:response to starvation"/>
    <property type="evidence" value="ECO:0007669"/>
    <property type="project" value="TreeGrafter"/>
</dbReference>
<evidence type="ECO:0000259" key="8">
    <source>
        <dbReference type="PROSITE" id="PS51671"/>
    </source>
</evidence>
<comment type="similarity">
    <text evidence="6">Belongs to the relA/spoT family.</text>
</comment>
<dbReference type="GO" id="GO:0015949">
    <property type="term" value="P:nucleobase-containing small molecule interconversion"/>
    <property type="evidence" value="ECO:0007669"/>
    <property type="project" value="UniProtKB-ARBA"/>
</dbReference>
<evidence type="ECO:0000256" key="7">
    <source>
        <dbReference type="SAM" id="MobiDB-lite"/>
    </source>
</evidence>
<dbReference type="Pfam" id="PF13328">
    <property type="entry name" value="HD_4"/>
    <property type="match status" value="1"/>
</dbReference>
<dbReference type="NCBIfam" id="TIGR00691">
    <property type="entry name" value="spoT_relA"/>
    <property type="match status" value="1"/>
</dbReference>
<dbReference type="InterPro" id="IPR045600">
    <property type="entry name" value="RelA/SpoT_AH_RIS"/>
</dbReference>
<dbReference type="SUPFAM" id="SSF81271">
    <property type="entry name" value="TGS-like"/>
    <property type="match status" value="1"/>
</dbReference>
<evidence type="ECO:0000256" key="6">
    <source>
        <dbReference type="RuleBase" id="RU003847"/>
    </source>
</evidence>
<dbReference type="EMBL" id="CP003051">
    <property type="protein sequence ID" value="AGA90342.1"/>
    <property type="molecule type" value="Genomic_DNA"/>
</dbReference>
<dbReference type="InterPro" id="IPR004811">
    <property type="entry name" value="RelA/Spo_fam"/>
</dbReference>
<dbReference type="PANTHER" id="PTHR21262:SF31">
    <property type="entry name" value="GTP PYROPHOSPHOKINASE"/>
    <property type="match status" value="1"/>
</dbReference>
<evidence type="ECO:0000313" key="11">
    <source>
        <dbReference type="Proteomes" id="UP000010816"/>
    </source>
</evidence>
<name>L0GWY4_9GAMM</name>
<evidence type="ECO:0000256" key="3">
    <source>
        <dbReference type="ARBA" id="ARBA00029754"/>
    </source>
</evidence>
<protein>
    <recommendedName>
        <fullName evidence="1">GTP pyrophosphokinase</fullName>
    </recommendedName>
    <alternativeName>
        <fullName evidence="4">(p)ppGpp synthase</fullName>
    </alternativeName>
    <alternativeName>
        <fullName evidence="3">ATP:GTP 3'-pyrophosphotransferase</fullName>
    </alternativeName>
    <alternativeName>
        <fullName evidence="5">ppGpp synthase I</fullName>
    </alternativeName>
</protein>